<proteinExistence type="predicted"/>
<organism evidence="1 2">
    <name type="scientific">Thermoanaerobacter thermohydrosulfuricus WC1</name>
    <dbReference type="NCBI Taxonomy" id="1198630"/>
    <lineage>
        <taxon>Bacteria</taxon>
        <taxon>Bacillati</taxon>
        <taxon>Bacillota</taxon>
        <taxon>Clostridia</taxon>
        <taxon>Thermoanaerobacterales</taxon>
        <taxon>Thermoanaerobacteraceae</taxon>
        <taxon>Thermoanaerobacter</taxon>
    </lineage>
</organism>
<protein>
    <submittedName>
        <fullName evidence="1">Uncharacterized protein</fullName>
    </submittedName>
</protein>
<reference evidence="1 2" key="1">
    <citation type="journal article" date="2013" name="PLoS ONE">
        <title>Genomic Evaluation of Thermoanaerobacter spp. for the Construction of Designer Co-Cultures to Improve Lignocellulosic Biofuel Production.</title>
        <authorList>
            <person name="Verbeke T.J."/>
            <person name="Zhang X."/>
            <person name="Henrissat B."/>
            <person name="Spicer V."/>
            <person name="Rydzak T."/>
            <person name="Krokhin O.V."/>
            <person name="Fristensky B."/>
            <person name="Levin D.B."/>
            <person name="Sparling R."/>
        </authorList>
    </citation>
    <scope>NUCLEOTIDE SEQUENCE [LARGE SCALE GENOMIC DNA]</scope>
    <source>
        <strain evidence="1 2">WC1</strain>
    </source>
</reference>
<dbReference type="AlphaFoldDB" id="M8D0J1"/>
<evidence type="ECO:0000313" key="2">
    <source>
        <dbReference type="Proteomes" id="UP000013242"/>
    </source>
</evidence>
<comment type="caution">
    <text evidence="1">The sequence shown here is derived from an EMBL/GenBank/DDBJ whole genome shotgun (WGS) entry which is preliminary data.</text>
</comment>
<gene>
    <name evidence="1" type="ORF">TthWC1_0437</name>
</gene>
<dbReference type="EMBL" id="AMYG01000017">
    <property type="protein sequence ID" value="EMT40068.1"/>
    <property type="molecule type" value="Genomic_DNA"/>
</dbReference>
<dbReference type="RefSeq" id="WP_004397306.1">
    <property type="nucleotide sequence ID" value="NZ_KB731278.1"/>
</dbReference>
<dbReference type="Proteomes" id="UP000013242">
    <property type="component" value="Unassembled WGS sequence"/>
</dbReference>
<sequence>MLIQCTRKLLNELKIDPLPYSDEDPLEFDIAIVNNELKWYCV</sequence>
<name>M8D0J1_THETY</name>
<dbReference type="HOGENOM" id="CLU_3259129_0_0_9"/>
<dbReference type="PATRIC" id="fig|1198630.3.peg.448"/>
<accession>M8D0J1</accession>
<keyword evidence="2" id="KW-1185">Reference proteome</keyword>
<evidence type="ECO:0000313" key="1">
    <source>
        <dbReference type="EMBL" id="EMT40068.1"/>
    </source>
</evidence>